<dbReference type="Gene3D" id="3.90.1300.10">
    <property type="entry name" value="Amidase signature (AS) domain"/>
    <property type="match status" value="1"/>
</dbReference>
<dbReference type="PANTHER" id="PTHR46310">
    <property type="entry name" value="AMIDASE 1"/>
    <property type="match status" value="1"/>
</dbReference>
<organism evidence="2 3">
    <name type="scientific">Enterovibrio norvegicus DSM 15893</name>
    <dbReference type="NCBI Taxonomy" id="1121869"/>
    <lineage>
        <taxon>Bacteria</taxon>
        <taxon>Pseudomonadati</taxon>
        <taxon>Pseudomonadota</taxon>
        <taxon>Gammaproteobacteria</taxon>
        <taxon>Vibrionales</taxon>
        <taxon>Vibrionaceae</taxon>
        <taxon>Enterovibrio</taxon>
    </lineage>
</organism>
<evidence type="ECO:0000313" key="2">
    <source>
        <dbReference type="EMBL" id="SFP56516.1"/>
    </source>
</evidence>
<dbReference type="RefSeq" id="WP_017010539.1">
    <property type="nucleotide sequence ID" value="NZ_FOWR01000017.1"/>
</dbReference>
<dbReference type="SUPFAM" id="SSF75304">
    <property type="entry name" value="Amidase signature (AS) enzymes"/>
    <property type="match status" value="1"/>
</dbReference>
<dbReference type="GeneID" id="35870885"/>
<evidence type="ECO:0000313" key="3">
    <source>
        <dbReference type="Proteomes" id="UP000182692"/>
    </source>
</evidence>
<dbReference type="OrthoDB" id="8872210at2"/>
<sequence length="385" mass="42548">MSQDSYLLHKFKPERQDVAKGILARQRLVVSECVGIKGYVTGIGIPAWSDNNEPSKFDAQVVQTIMQSGCRLIGKTQVDDFGTSISGINPFLAKLSNPFSSERRLGGSSSGAALAITQGAATIAVGNDCCGGVIIPAAYNGLYAYRPSPELLDMRGIATVSPSFDAVGVMAKHLPSLHQIAEKCWTKALRPVKLKTVKYASSLFQDLLPIEAMLEWEVFFSTVKVPKEEVATFSKLMLTQAQNIHSVILGREIDFEYGQWLDHYKPKVSQETDEYLKRIRGKSFKEFVETKKKREFFTNTFQGLLNSGELLMIPTSPGPAAENDAFDIETFLINQRRLYAIAEVAGLPQLTLPLLTVDGMPMGISLLALPGEDRLLFDTAERWFI</sequence>
<protein>
    <submittedName>
        <fullName evidence="2">Aspartyl-tRNA(Asn)/glutamyl-tRNA(Gln) amidotransferase subunit A</fullName>
    </submittedName>
</protein>
<dbReference type="Pfam" id="PF01425">
    <property type="entry name" value="Amidase"/>
    <property type="match status" value="2"/>
</dbReference>
<dbReference type="InterPro" id="IPR023631">
    <property type="entry name" value="Amidase_dom"/>
</dbReference>
<reference evidence="2 3" key="1">
    <citation type="submission" date="2016-10" db="EMBL/GenBank/DDBJ databases">
        <authorList>
            <person name="de Groot N.N."/>
        </authorList>
    </citation>
    <scope>NUCLEOTIDE SEQUENCE [LARGE SCALE GENOMIC DNA]</scope>
    <source>
        <strain evidence="2 3">DSM 15893</strain>
    </source>
</reference>
<accession>A0A1I5REZ3</accession>
<dbReference type="STRING" id="1121869.SAMN03084138_02538"/>
<dbReference type="Proteomes" id="UP000182692">
    <property type="component" value="Unassembled WGS sequence"/>
</dbReference>
<feature type="domain" description="Amidase" evidence="1">
    <location>
        <begin position="287"/>
        <end position="376"/>
    </location>
</feature>
<dbReference type="InterPro" id="IPR036928">
    <property type="entry name" value="AS_sf"/>
</dbReference>
<name>A0A1I5REZ3_9GAMM</name>
<proteinExistence type="predicted"/>
<dbReference type="AlphaFoldDB" id="A0A1I5REZ3"/>
<feature type="domain" description="Amidase" evidence="1">
    <location>
        <begin position="29"/>
        <end position="187"/>
    </location>
</feature>
<dbReference type="EMBL" id="FOWR01000017">
    <property type="protein sequence ID" value="SFP56516.1"/>
    <property type="molecule type" value="Genomic_DNA"/>
</dbReference>
<gene>
    <name evidence="2" type="ORF">SAMN03084138_02538</name>
</gene>
<dbReference type="GO" id="GO:0016740">
    <property type="term" value="F:transferase activity"/>
    <property type="evidence" value="ECO:0007669"/>
    <property type="project" value="UniProtKB-KW"/>
</dbReference>
<keyword evidence="2" id="KW-0808">Transferase</keyword>
<dbReference type="PANTHER" id="PTHR46310:SF7">
    <property type="entry name" value="AMIDASE 1"/>
    <property type="match status" value="1"/>
</dbReference>
<evidence type="ECO:0000259" key="1">
    <source>
        <dbReference type="Pfam" id="PF01425"/>
    </source>
</evidence>